<dbReference type="PROSITE" id="PS01228">
    <property type="entry name" value="COF_1"/>
    <property type="match status" value="1"/>
</dbReference>
<accession>A0ABQ1GIP2</accession>
<dbReference type="Proteomes" id="UP000609323">
    <property type="component" value="Unassembled WGS sequence"/>
</dbReference>
<dbReference type="Pfam" id="PF08282">
    <property type="entry name" value="Hydrolase_3"/>
    <property type="match status" value="1"/>
</dbReference>
<sequence>MNYQLIALDVDGTLLTDDHKLTDETAEVIRAVAATGVEIVLCTGRAPQSSIPYMQSLGLEGSIITHNGAATVGVKGDTYTVIHEFPLDLNGLQPYFDYCRENGVHFDVNTTFKLYVPGADQLEQDVLDMYRQFLITPKNLPPLSEFTEPVVKVTAAGSKEFMDKVEADWSLWEQPFNMLRSGDYFVDLMHKQSSKGAALQQLAEKRGIARENIMAIGNYYNDLSMLTYAGLGIAMDNSPLEVKAAADDVTVSNNEDGVKAALEKYCLNKAVL</sequence>
<comment type="caution">
    <text evidence="1">The sequence shown here is derived from an EMBL/GenBank/DDBJ whole genome shotgun (WGS) entry which is preliminary data.</text>
</comment>
<dbReference type="PANTHER" id="PTHR10000">
    <property type="entry name" value="PHOSPHOSERINE PHOSPHATASE"/>
    <property type="match status" value="1"/>
</dbReference>
<proteinExistence type="predicted"/>
<dbReference type="NCBIfam" id="TIGR01484">
    <property type="entry name" value="HAD-SF-IIB"/>
    <property type="match status" value="1"/>
</dbReference>
<dbReference type="InterPro" id="IPR036412">
    <property type="entry name" value="HAD-like_sf"/>
</dbReference>
<dbReference type="CDD" id="cd07516">
    <property type="entry name" value="HAD_Pase"/>
    <property type="match status" value="1"/>
</dbReference>
<keyword evidence="2" id="KW-1185">Reference proteome</keyword>
<dbReference type="InterPro" id="IPR000150">
    <property type="entry name" value="Cof"/>
</dbReference>
<protein>
    <submittedName>
        <fullName evidence="1">Sugar phosphate phosphatase</fullName>
    </submittedName>
</protein>
<dbReference type="RefSeq" id="WP_094095994.1">
    <property type="nucleotide sequence ID" value="NZ_BMHF01000012.1"/>
</dbReference>
<dbReference type="InterPro" id="IPR023214">
    <property type="entry name" value="HAD_sf"/>
</dbReference>
<dbReference type="Gene3D" id="3.30.1240.10">
    <property type="match status" value="1"/>
</dbReference>
<organism evidence="1 2">
    <name type="scientific">Paenibacillus physcomitrellae</name>
    <dbReference type="NCBI Taxonomy" id="1619311"/>
    <lineage>
        <taxon>Bacteria</taxon>
        <taxon>Bacillati</taxon>
        <taxon>Bacillota</taxon>
        <taxon>Bacilli</taxon>
        <taxon>Bacillales</taxon>
        <taxon>Paenibacillaceae</taxon>
        <taxon>Paenibacillus</taxon>
    </lineage>
</organism>
<name>A0ABQ1GIP2_9BACL</name>
<dbReference type="SUPFAM" id="SSF56784">
    <property type="entry name" value="HAD-like"/>
    <property type="match status" value="1"/>
</dbReference>
<dbReference type="SFLD" id="SFLDG01140">
    <property type="entry name" value="C2.B:_Phosphomannomutase_and_P"/>
    <property type="match status" value="1"/>
</dbReference>
<evidence type="ECO:0000313" key="1">
    <source>
        <dbReference type="EMBL" id="GGA44441.1"/>
    </source>
</evidence>
<evidence type="ECO:0000313" key="2">
    <source>
        <dbReference type="Proteomes" id="UP000609323"/>
    </source>
</evidence>
<dbReference type="PANTHER" id="PTHR10000:SF50">
    <property type="entry name" value="STRESS RESPONSE PROTEIN YHAX"/>
    <property type="match status" value="1"/>
</dbReference>
<dbReference type="InterPro" id="IPR006379">
    <property type="entry name" value="HAD-SF_hydro_IIB"/>
</dbReference>
<gene>
    <name evidence="1" type="ORF">GCM10010917_32170</name>
</gene>
<dbReference type="EMBL" id="BMHF01000012">
    <property type="protein sequence ID" value="GGA44441.1"/>
    <property type="molecule type" value="Genomic_DNA"/>
</dbReference>
<dbReference type="SFLD" id="SFLDS00003">
    <property type="entry name" value="Haloacid_Dehalogenase"/>
    <property type="match status" value="1"/>
</dbReference>
<dbReference type="Gene3D" id="3.40.50.1000">
    <property type="entry name" value="HAD superfamily/HAD-like"/>
    <property type="match status" value="1"/>
</dbReference>
<dbReference type="NCBIfam" id="TIGR00099">
    <property type="entry name" value="Cof-subfamily"/>
    <property type="match status" value="1"/>
</dbReference>
<reference evidence="2" key="1">
    <citation type="journal article" date="2019" name="Int. J. Syst. Evol. Microbiol.">
        <title>The Global Catalogue of Microorganisms (GCM) 10K type strain sequencing project: providing services to taxonomists for standard genome sequencing and annotation.</title>
        <authorList>
            <consortium name="The Broad Institute Genomics Platform"/>
            <consortium name="The Broad Institute Genome Sequencing Center for Infectious Disease"/>
            <person name="Wu L."/>
            <person name="Ma J."/>
        </authorList>
    </citation>
    <scope>NUCLEOTIDE SEQUENCE [LARGE SCALE GENOMIC DNA]</scope>
    <source>
        <strain evidence="2">CGMCC 1.15044</strain>
    </source>
</reference>